<keyword evidence="3" id="KW-0762">Sugar transport</keyword>
<dbReference type="Pfam" id="PF04142">
    <property type="entry name" value="Nuc_sug_transp"/>
    <property type="match status" value="1"/>
</dbReference>
<evidence type="ECO:0000256" key="4">
    <source>
        <dbReference type="ARBA" id="ARBA00022692"/>
    </source>
</evidence>
<reference evidence="7" key="1">
    <citation type="submission" date="2025-08" db="UniProtKB">
        <authorList>
            <consortium name="Ensembl"/>
        </authorList>
    </citation>
    <scope>IDENTIFICATION</scope>
</reference>
<evidence type="ECO:0000256" key="1">
    <source>
        <dbReference type="ARBA" id="ARBA00004653"/>
    </source>
</evidence>
<dbReference type="GO" id="GO:0015165">
    <property type="term" value="F:pyrimidine nucleotide-sugar transmembrane transporter activity"/>
    <property type="evidence" value="ECO:0007669"/>
    <property type="project" value="InterPro"/>
</dbReference>
<dbReference type="SUPFAM" id="SSF103481">
    <property type="entry name" value="Multidrug resistance efflux transporter EmrE"/>
    <property type="match status" value="1"/>
</dbReference>
<dbReference type="AlphaFoldDB" id="A0A8C3KU58"/>
<dbReference type="Proteomes" id="UP000694543">
    <property type="component" value="Unplaced"/>
</dbReference>
<evidence type="ECO:0000313" key="8">
    <source>
        <dbReference type="Proteomes" id="UP000694543"/>
    </source>
</evidence>
<name>A0A8C3KU58_CHRPC</name>
<sequence>PRPDALCPAGRLAAGLPVPEGFPGRLPGGQAAFLGGAGLRRGDVHRHLRRAELRRARRGEDGAGLPQLAAERRGVAGLRGAERRLPGRSHAIPARCSALPCGSAAPCAASREADLPLRREERSRSLALHALLRQVDGAIPFSSSAVVVLIELTKLVLSLLFLLAWDRQLLGAAVSWRHVAPFALSALLYAANNNLVVHMQLFMDPSTYQILSNLKIVSTALLYSLLLRQRLRVRQWLALCLLMAAGAQALEWILSSFSCGVSHFCCFPHLLHTKAHICPLCQ</sequence>
<dbReference type="GO" id="GO:0000139">
    <property type="term" value="C:Golgi membrane"/>
    <property type="evidence" value="ECO:0007669"/>
    <property type="project" value="UniProtKB-SubCell"/>
</dbReference>
<proteinExistence type="inferred from homology"/>
<comment type="similarity">
    <text evidence="2">Belongs to the nucleotide-sugar transporter family. SLC35A subfamily.</text>
</comment>
<dbReference type="Ensembl" id="ENSCPIT00010000485.1">
    <property type="protein sequence ID" value="ENSCPIP00010000416.1"/>
    <property type="gene ID" value="ENSCPIG00010000335.1"/>
</dbReference>
<evidence type="ECO:0000256" key="2">
    <source>
        <dbReference type="ARBA" id="ARBA00009976"/>
    </source>
</evidence>
<dbReference type="PANTHER" id="PTHR10231">
    <property type="entry name" value="NUCLEOTIDE-SUGAR TRANSMEMBRANE TRANSPORTER"/>
    <property type="match status" value="1"/>
</dbReference>
<evidence type="ECO:0000256" key="6">
    <source>
        <dbReference type="ARBA" id="ARBA00023136"/>
    </source>
</evidence>
<accession>A0A8C3KU58</accession>
<keyword evidence="5" id="KW-1133">Transmembrane helix</keyword>
<keyword evidence="4" id="KW-0812">Transmembrane</keyword>
<organism evidence="7 8">
    <name type="scientific">Chrysolophus pictus</name>
    <name type="common">Golden pheasant</name>
    <name type="synonym">Phasianus pictus</name>
    <dbReference type="NCBI Taxonomy" id="9089"/>
    <lineage>
        <taxon>Eukaryota</taxon>
        <taxon>Metazoa</taxon>
        <taxon>Chordata</taxon>
        <taxon>Craniata</taxon>
        <taxon>Vertebrata</taxon>
        <taxon>Euteleostomi</taxon>
        <taxon>Archelosauria</taxon>
        <taxon>Archosauria</taxon>
        <taxon>Dinosauria</taxon>
        <taxon>Saurischia</taxon>
        <taxon>Theropoda</taxon>
        <taxon>Coelurosauria</taxon>
        <taxon>Aves</taxon>
        <taxon>Neognathae</taxon>
        <taxon>Galloanserae</taxon>
        <taxon>Galliformes</taxon>
        <taxon>Phasianidae</taxon>
        <taxon>Phasianinae</taxon>
        <taxon>Chrysolophus</taxon>
    </lineage>
</organism>
<keyword evidence="6" id="KW-0472">Membrane</keyword>
<dbReference type="InterPro" id="IPR037185">
    <property type="entry name" value="EmrE-like"/>
</dbReference>
<evidence type="ECO:0000256" key="3">
    <source>
        <dbReference type="ARBA" id="ARBA00022597"/>
    </source>
</evidence>
<evidence type="ECO:0000313" key="7">
    <source>
        <dbReference type="Ensembl" id="ENSCPIP00010000416.1"/>
    </source>
</evidence>
<reference evidence="7" key="2">
    <citation type="submission" date="2025-09" db="UniProtKB">
        <authorList>
            <consortium name="Ensembl"/>
        </authorList>
    </citation>
    <scope>IDENTIFICATION</scope>
</reference>
<dbReference type="InterPro" id="IPR007271">
    <property type="entry name" value="Nuc_sug_transpt"/>
</dbReference>
<comment type="subcellular location">
    <subcellularLocation>
        <location evidence="1">Golgi apparatus membrane</location>
        <topology evidence="1">Multi-pass membrane protein</topology>
    </subcellularLocation>
</comment>
<protein>
    <submittedName>
        <fullName evidence="7">Solute carrier family 35 member A4</fullName>
    </submittedName>
</protein>
<keyword evidence="8" id="KW-1185">Reference proteome</keyword>
<keyword evidence="3" id="KW-0813">Transport</keyword>
<evidence type="ECO:0000256" key="5">
    <source>
        <dbReference type="ARBA" id="ARBA00022989"/>
    </source>
</evidence>